<dbReference type="Proteomes" id="UP000607197">
    <property type="component" value="Unassembled WGS sequence"/>
</dbReference>
<feature type="transmembrane region" description="Helical" evidence="1">
    <location>
        <begin position="26"/>
        <end position="44"/>
    </location>
</feature>
<evidence type="ECO:0000313" key="2">
    <source>
        <dbReference type="EMBL" id="GGL61938.1"/>
    </source>
</evidence>
<gene>
    <name evidence="2" type="ORF">GCM10009039_20200</name>
</gene>
<dbReference type="RefSeq" id="WP_188978534.1">
    <property type="nucleotide sequence ID" value="NZ_BMPG01000002.1"/>
</dbReference>
<proteinExistence type="predicted"/>
<sequence length="131" mass="13518">MDRRAIVAAALAGVVAVVTVTALPLPIPVALAVVFVPGVVTGVFSRNTGREWLDGAAAGFVTGPLVGLAYFLVYGRVVLATSIGSANPPTPLTGGVPALFGLFLYGFLFFPAFTLPSMAASHALGVYRRRE</sequence>
<keyword evidence="1" id="KW-1133">Transmembrane helix</keyword>
<dbReference type="AlphaFoldDB" id="A0A830FCT7"/>
<reference evidence="2" key="2">
    <citation type="submission" date="2020-09" db="EMBL/GenBank/DDBJ databases">
        <authorList>
            <person name="Sun Q."/>
            <person name="Ohkuma M."/>
        </authorList>
    </citation>
    <scope>NUCLEOTIDE SEQUENCE</scope>
    <source>
        <strain evidence="2">JCM 19596</strain>
    </source>
</reference>
<keyword evidence="1" id="KW-0812">Transmembrane</keyword>
<feature type="transmembrane region" description="Helical" evidence="1">
    <location>
        <begin position="56"/>
        <end position="79"/>
    </location>
</feature>
<comment type="caution">
    <text evidence="2">The sequence shown here is derived from an EMBL/GenBank/DDBJ whole genome shotgun (WGS) entry which is preliminary data.</text>
</comment>
<evidence type="ECO:0000313" key="3">
    <source>
        <dbReference type="Proteomes" id="UP000607197"/>
    </source>
</evidence>
<evidence type="ECO:0000256" key="1">
    <source>
        <dbReference type="SAM" id="Phobius"/>
    </source>
</evidence>
<reference evidence="2" key="1">
    <citation type="journal article" date="2014" name="Int. J. Syst. Evol. Microbiol.">
        <title>Complete genome sequence of Corynebacterium casei LMG S-19264T (=DSM 44701T), isolated from a smear-ripened cheese.</title>
        <authorList>
            <consortium name="US DOE Joint Genome Institute (JGI-PGF)"/>
            <person name="Walter F."/>
            <person name="Albersmeier A."/>
            <person name="Kalinowski J."/>
            <person name="Ruckert C."/>
        </authorList>
    </citation>
    <scope>NUCLEOTIDE SEQUENCE</scope>
    <source>
        <strain evidence="2">JCM 19596</strain>
    </source>
</reference>
<keyword evidence="1" id="KW-0472">Membrane</keyword>
<accession>A0A830FCT7</accession>
<name>A0A830FCT7_9EURY</name>
<dbReference type="EMBL" id="BMPG01000002">
    <property type="protein sequence ID" value="GGL61938.1"/>
    <property type="molecule type" value="Genomic_DNA"/>
</dbReference>
<keyword evidence="3" id="KW-1185">Reference proteome</keyword>
<protein>
    <submittedName>
        <fullName evidence="2">Uncharacterized protein</fullName>
    </submittedName>
</protein>
<organism evidence="2 3">
    <name type="scientific">Halocalculus aciditolerans</name>
    <dbReference type="NCBI Taxonomy" id="1383812"/>
    <lineage>
        <taxon>Archaea</taxon>
        <taxon>Methanobacteriati</taxon>
        <taxon>Methanobacteriota</taxon>
        <taxon>Stenosarchaea group</taxon>
        <taxon>Halobacteria</taxon>
        <taxon>Halobacteriales</taxon>
        <taxon>Halobacteriaceae</taxon>
        <taxon>Halocalculus</taxon>
    </lineage>
</organism>
<feature type="transmembrane region" description="Helical" evidence="1">
    <location>
        <begin position="99"/>
        <end position="127"/>
    </location>
</feature>